<evidence type="ECO:0000313" key="9">
    <source>
        <dbReference type="EMBL" id="CBY35162.1"/>
    </source>
</evidence>
<dbReference type="OrthoDB" id="10042941at2759"/>
<dbReference type="GO" id="GO:0016192">
    <property type="term" value="P:vesicle-mediated transport"/>
    <property type="evidence" value="ECO:0007669"/>
    <property type="project" value="InterPro"/>
</dbReference>
<dbReference type="PANTHER" id="PTHR45701">
    <property type="entry name" value="SYNAPTOBREVIN FAMILY MEMBER"/>
    <property type="match status" value="1"/>
</dbReference>
<dbReference type="EMBL" id="FN653015">
    <property type="protein sequence ID" value="CBY20293.1"/>
    <property type="molecule type" value="Genomic_DNA"/>
</dbReference>
<dbReference type="AlphaFoldDB" id="E4WRB2"/>
<evidence type="ECO:0000256" key="5">
    <source>
        <dbReference type="SAM" id="MobiDB-lite"/>
    </source>
</evidence>
<feature type="coiled-coil region" evidence="4">
    <location>
        <begin position="52"/>
        <end position="79"/>
    </location>
</feature>
<evidence type="ECO:0000313" key="8">
    <source>
        <dbReference type="EMBL" id="CBY20293.1"/>
    </source>
</evidence>
<comment type="similarity">
    <text evidence="1">Belongs to the synaptobrevin family.</text>
</comment>
<dbReference type="PROSITE" id="PS50892">
    <property type="entry name" value="V_SNARE"/>
    <property type="match status" value="1"/>
</dbReference>
<dbReference type="GO" id="GO:0016020">
    <property type="term" value="C:membrane"/>
    <property type="evidence" value="ECO:0007669"/>
    <property type="project" value="InterPro"/>
</dbReference>
<evidence type="ECO:0000256" key="3">
    <source>
        <dbReference type="PROSITE-ProRule" id="PRU00290"/>
    </source>
</evidence>
<keyword evidence="10" id="KW-1185">Reference proteome</keyword>
<organism evidence="8">
    <name type="scientific">Oikopleura dioica</name>
    <name type="common">Tunicate</name>
    <dbReference type="NCBI Taxonomy" id="34765"/>
    <lineage>
        <taxon>Eukaryota</taxon>
        <taxon>Metazoa</taxon>
        <taxon>Chordata</taxon>
        <taxon>Tunicata</taxon>
        <taxon>Appendicularia</taxon>
        <taxon>Copelata</taxon>
        <taxon>Oikopleuridae</taxon>
        <taxon>Oikopleura</taxon>
    </lineage>
</organism>
<name>E4WRB2_OIKDI</name>
<reference evidence="8" key="1">
    <citation type="journal article" date="2010" name="Science">
        <title>Plasticity of animal genome architecture unmasked by rapid evolution of a pelagic tunicate.</title>
        <authorList>
            <person name="Denoeud F."/>
            <person name="Henriet S."/>
            <person name="Mungpakdee S."/>
            <person name="Aury J.M."/>
            <person name="Da Silva C."/>
            <person name="Brinkmann H."/>
            <person name="Mikhaleva J."/>
            <person name="Olsen L.C."/>
            <person name="Jubin C."/>
            <person name="Canestro C."/>
            <person name="Bouquet J.M."/>
            <person name="Danks G."/>
            <person name="Poulain J."/>
            <person name="Campsteijn C."/>
            <person name="Adamski M."/>
            <person name="Cross I."/>
            <person name="Yadetie F."/>
            <person name="Muffato M."/>
            <person name="Louis A."/>
            <person name="Butcher S."/>
            <person name="Tsagkogeorga G."/>
            <person name="Konrad A."/>
            <person name="Singh S."/>
            <person name="Jensen M.F."/>
            <person name="Cong E.H."/>
            <person name="Eikeseth-Otteraa H."/>
            <person name="Noel B."/>
            <person name="Anthouard V."/>
            <person name="Porcel B.M."/>
            <person name="Kachouri-Lafond R."/>
            <person name="Nishino A."/>
            <person name="Ugolini M."/>
            <person name="Chourrout P."/>
            <person name="Nishida H."/>
            <person name="Aasland R."/>
            <person name="Huzurbazar S."/>
            <person name="Westhof E."/>
            <person name="Delsuc F."/>
            <person name="Lehrach H."/>
            <person name="Reinhardt R."/>
            <person name="Weissenbach J."/>
            <person name="Roy S.W."/>
            <person name="Artiguenave F."/>
            <person name="Postlethwait J.H."/>
            <person name="Manak J.R."/>
            <person name="Thompson E.M."/>
            <person name="Jaillon O."/>
            <person name="Du Pasquier L."/>
            <person name="Boudinot P."/>
            <person name="Liberles D.A."/>
            <person name="Volff J.N."/>
            <person name="Philippe H."/>
            <person name="Lenhard B."/>
            <person name="Roest Crollius H."/>
            <person name="Wincker P."/>
            <person name="Chourrout D."/>
        </authorList>
    </citation>
    <scope>NUCLEOTIDE SEQUENCE [LARGE SCALE GENOMIC DNA]</scope>
</reference>
<gene>
    <name evidence="8" type="ORF">GSOID_T00000282001</name>
    <name evidence="9" type="ORF">GSOID_T00026966001</name>
</gene>
<feature type="domain" description="V-SNARE coiled-coil homology" evidence="7">
    <location>
        <begin position="23"/>
        <end position="83"/>
    </location>
</feature>
<dbReference type="Proteomes" id="UP000001307">
    <property type="component" value="Unassembled WGS sequence"/>
</dbReference>
<dbReference type="EMBL" id="FN654592">
    <property type="protein sequence ID" value="CBY35162.1"/>
    <property type="molecule type" value="Genomic_DNA"/>
</dbReference>
<keyword evidence="6" id="KW-1133">Transmembrane helix</keyword>
<dbReference type="PRINTS" id="PR00219">
    <property type="entry name" value="SYNAPTOBREVN"/>
</dbReference>
<dbReference type="FunCoup" id="E4WRB2">
    <property type="interactions" value="193"/>
</dbReference>
<evidence type="ECO:0000256" key="6">
    <source>
        <dbReference type="SAM" id="Phobius"/>
    </source>
</evidence>
<evidence type="ECO:0000256" key="4">
    <source>
        <dbReference type="SAM" id="Coils"/>
    </source>
</evidence>
<dbReference type="InParanoid" id="E4WRB2"/>
<evidence type="ECO:0000259" key="7">
    <source>
        <dbReference type="PROSITE" id="PS50892"/>
    </source>
</evidence>
<dbReference type="GO" id="GO:0012505">
    <property type="term" value="C:endomembrane system"/>
    <property type="evidence" value="ECO:0007669"/>
    <property type="project" value="UniProtKB-SubCell"/>
</dbReference>
<keyword evidence="6" id="KW-0812">Transmembrane</keyword>
<dbReference type="SUPFAM" id="SSF58038">
    <property type="entry name" value="SNARE fusion complex"/>
    <property type="match status" value="1"/>
</dbReference>
<evidence type="ECO:0000256" key="1">
    <source>
        <dbReference type="ARBA" id="ARBA00008025"/>
    </source>
</evidence>
<dbReference type="InterPro" id="IPR042855">
    <property type="entry name" value="V_SNARE_CC"/>
</dbReference>
<dbReference type="CDD" id="cd15870">
    <property type="entry name" value="R-SNARE_VAMP2"/>
    <property type="match status" value="1"/>
</dbReference>
<feature type="transmembrane region" description="Helical" evidence="6">
    <location>
        <begin position="88"/>
        <end position="108"/>
    </location>
</feature>
<feature type="region of interest" description="Disordered" evidence="5">
    <location>
        <begin position="1"/>
        <end position="27"/>
    </location>
</feature>
<evidence type="ECO:0000256" key="2">
    <source>
        <dbReference type="ARBA" id="ARBA00046280"/>
    </source>
</evidence>
<sequence length="121" mass="13188">MSSYTNPNHGNELPGPSQPAASGLDQTKAQVDEVVVIMKQNVDKVLERDAKLNELDTRADALQQGAAQFETNANSLQRKFWWQNMKTNLIIVGVVVLIIVIIILVSVLPNKDKSGSSDDGS</sequence>
<comment type="subcellular location">
    <subcellularLocation>
        <location evidence="2">Endomembrane system</location>
        <topology evidence="2">Single-pass type IV membrane protein</topology>
    </subcellularLocation>
</comment>
<proteinExistence type="inferred from homology"/>
<keyword evidence="3 4" id="KW-0175">Coiled coil</keyword>
<dbReference type="Gene3D" id="1.20.5.110">
    <property type="match status" value="1"/>
</dbReference>
<dbReference type="Proteomes" id="UP000011014">
    <property type="component" value="Unassembled WGS sequence"/>
</dbReference>
<accession>E4WRB2</accession>
<evidence type="ECO:0000313" key="10">
    <source>
        <dbReference type="Proteomes" id="UP000001307"/>
    </source>
</evidence>
<dbReference type="Pfam" id="PF00957">
    <property type="entry name" value="Synaptobrevin"/>
    <property type="match status" value="1"/>
</dbReference>
<protein>
    <recommendedName>
        <fullName evidence="7">V-SNARE coiled-coil homology domain-containing protein</fullName>
    </recommendedName>
</protein>
<dbReference type="InterPro" id="IPR016444">
    <property type="entry name" value="Synaptobrevin/VAMP"/>
</dbReference>
<keyword evidence="6" id="KW-0472">Membrane</keyword>
<dbReference type="InterPro" id="IPR001388">
    <property type="entry name" value="Synaptobrevin-like"/>
</dbReference>